<feature type="domain" description="PaRep2b" evidence="1">
    <location>
        <begin position="124"/>
        <end position="646"/>
    </location>
</feature>
<dbReference type="Proteomes" id="UP000256877">
    <property type="component" value="Unassembled WGS sequence"/>
</dbReference>
<proteinExistence type="predicted"/>
<dbReference type="Pfam" id="PF07775">
    <property type="entry name" value="PaRep2b"/>
    <property type="match status" value="1"/>
</dbReference>
<gene>
    <name evidence="2" type="ORF">CGL52_02205</name>
</gene>
<organism evidence="2 3">
    <name type="scientific">Pyrobaculum aerophilum</name>
    <dbReference type="NCBI Taxonomy" id="13773"/>
    <lineage>
        <taxon>Archaea</taxon>
        <taxon>Thermoproteota</taxon>
        <taxon>Thermoprotei</taxon>
        <taxon>Thermoproteales</taxon>
        <taxon>Thermoproteaceae</taxon>
        <taxon>Pyrobaculum</taxon>
    </lineage>
</organism>
<sequence>MLTRWREAEKNGDKGALDRLGKYLRVLLPLAYTVEAYRRGELPKEEAALAVVFAVLYDGSVYRSEIRLAVGGPEKEEKPIMTRDHFTVFWLWALRELGFKPSAVYRGVGAHLVVFKGDELNELLKAIAPALPALYEFRDALAEFADAFRTISGEVVKRKYGVEWTYDVREESFFKKLSEIITMTEDYVRNVTVERGPLDTSGRLPKAVIRFKLDGEEVAHIIMYWTGDALLAQFGGYREKAERLASIIKSLGGEAEVKRAGKGWVVQLTTNGIIAIRHDGWLNAVRSFVDELYNKGWIGEERYEQLVRDITAGPNTVKLAGVEFSVNYNDIHNTIEVMYRPGSETSKNAALNALKARGLVEGVHFTVTTKGAGRYEIRVAKKAYAKAVKALAESGLKEGEHYSVYGKRRIISVKAEHKDAVINALKAAGLKEGEDFTVKWSGQYIIHITYDGLRQIQRMAQSGDTEAERFIRELEDVLRHRYGDDVVKKLTEVLRPAREEGTLDLPLPVHDERGNMVARVVDLRYEFVKGKQRGKRLASQLVSQCAGEDCRLRIIAEYELPSGERRQLKMEWYWAEKREKKDNTTVTYYYEIARQTVKDEVEAAVLEALTGKAKRGQVYLYADQLDALRRFKALKDAIDKWREGKPASSQGQRQRDN</sequence>
<comment type="caution">
    <text evidence="2">The sequence shown here is derived from an EMBL/GenBank/DDBJ whole genome shotgun (WGS) entry which is preliminary data.</text>
</comment>
<protein>
    <recommendedName>
        <fullName evidence="1">PaRep2b domain-containing protein</fullName>
    </recommendedName>
</protein>
<dbReference type="AlphaFoldDB" id="A0A371R674"/>
<name>A0A371R674_9CREN</name>
<reference evidence="2 3" key="1">
    <citation type="submission" date="2017-07" db="EMBL/GenBank/DDBJ databases">
        <title>Draft genome sequence of aerobic hyperthermophilic archaea, Pyrobaculum aerophilum YKB31 and YKB32.</title>
        <authorList>
            <person name="Mochizuki T."/>
            <person name="Berliner A.J."/>
            <person name="Yoshida-Takashima Y."/>
            <person name="Takaki Y."/>
            <person name="Nunoura T."/>
            <person name="Takai K."/>
        </authorList>
    </citation>
    <scope>NUCLEOTIDE SEQUENCE [LARGE SCALE GENOMIC DNA]</scope>
    <source>
        <strain evidence="2 3">YKB32</strain>
    </source>
</reference>
<accession>A0A371R674</accession>
<evidence type="ECO:0000313" key="2">
    <source>
        <dbReference type="EMBL" id="RFA99997.1"/>
    </source>
</evidence>
<dbReference type="InterPro" id="IPR011689">
    <property type="entry name" value="PaRep2b"/>
</dbReference>
<evidence type="ECO:0000313" key="3">
    <source>
        <dbReference type="Proteomes" id="UP000256877"/>
    </source>
</evidence>
<dbReference type="EMBL" id="NMUF01000004">
    <property type="protein sequence ID" value="RFA99997.1"/>
    <property type="molecule type" value="Genomic_DNA"/>
</dbReference>
<evidence type="ECO:0000259" key="1">
    <source>
        <dbReference type="Pfam" id="PF07775"/>
    </source>
</evidence>